<protein>
    <recommendedName>
        <fullName evidence="1">Aspartyl/Glutamyl-tRNA(Gln) amidotransferase subunit B/E catalytic domain-containing protein</fullName>
    </recommendedName>
</protein>
<dbReference type="Pfam" id="PF02934">
    <property type="entry name" value="GatB_N"/>
    <property type="match status" value="1"/>
</dbReference>
<feature type="non-terminal residue" evidence="2">
    <location>
        <position position="25"/>
    </location>
</feature>
<reference evidence="2" key="1">
    <citation type="journal article" date="2015" name="Nature">
        <title>Complex archaea that bridge the gap between prokaryotes and eukaryotes.</title>
        <authorList>
            <person name="Spang A."/>
            <person name="Saw J.H."/>
            <person name="Jorgensen S.L."/>
            <person name="Zaremba-Niedzwiedzka K."/>
            <person name="Martijn J."/>
            <person name="Lind A.E."/>
            <person name="van Eijk R."/>
            <person name="Schleper C."/>
            <person name="Guy L."/>
            <person name="Ettema T.J."/>
        </authorList>
    </citation>
    <scope>NUCLEOTIDE SEQUENCE</scope>
</reference>
<gene>
    <name evidence="2" type="ORF">LCGC14_1703500</name>
</gene>
<dbReference type="GO" id="GO:0016874">
    <property type="term" value="F:ligase activity"/>
    <property type="evidence" value="ECO:0007669"/>
    <property type="project" value="InterPro"/>
</dbReference>
<feature type="domain" description="Aspartyl/Glutamyl-tRNA(Gln) amidotransferase subunit B/E catalytic" evidence="1">
    <location>
        <begin position="5"/>
        <end position="25"/>
    </location>
</feature>
<organism evidence="2">
    <name type="scientific">marine sediment metagenome</name>
    <dbReference type="NCBI Taxonomy" id="412755"/>
    <lineage>
        <taxon>unclassified sequences</taxon>
        <taxon>metagenomes</taxon>
        <taxon>ecological metagenomes</taxon>
    </lineage>
</organism>
<proteinExistence type="predicted"/>
<dbReference type="AlphaFoldDB" id="A0A0F9HHT7"/>
<dbReference type="InterPro" id="IPR006075">
    <property type="entry name" value="Asn/Gln-tRNA_Trfase_suB/E_cat"/>
</dbReference>
<comment type="caution">
    <text evidence="2">The sequence shown here is derived from an EMBL/GenBank/DDBJ whole genome shotgun (WGS) entry which is preliminary data.</text>
</comment>
<dbReference type="InterPro" id="IPR014746">
    <property type="entry name" value="Gln_synth/guanido_kin_cat_dom"/>
</dbReference>
<evidence type="ECO:0000259" key="1">
    <source>
        <dbReference type="Pfam" id="PF02934"/>
    </source>
</evidence>
<name>A0A0F9HHT7_9ZZZZ</name>
<sequence length="25" mass="2958">MNYETIIGLEVHAQLLTRSKMFCRC</sequence>
<evidence type="ECO:0000313" key="2">
    <source>
        <dbReference type="EMBL" id="KKM14702.1"/>
    </source>
</evidence>
<dbReference type="EMBL" id="LAZR01015086">
    <property type="protein sequence ID" value="KKM14702.1"/>
    <property type="molecule type" value="Genomic_DNA"/>
</dbReference>
<accession>A0A0F9HHT7</accession>
<dbReference type="SUPFAM" id="SSF55931">
    <property type="entry name" value="Glutamine synthetase/guanido kinase"/>
    <property type="match status" value="1"/>
</dbReference>